<keyword evidence="5 6" id="KW-0482">Metalloprotease</keyword>
<dbReference type="PANTHER" id="PTHR22726:SF1">
    <property type="entry name" value="METALLOENDOPEPTIDASE OMA1, MITOCHONDRIAL"/>
    <property type="match status" value="1"/>
</dbReference>
<dbReference type="PATRIC" id="fig|631454.5.peg.3427"/>
<dbReference type="STRING" id="631454.N177_3467"/>
<gene>
    <name evidence="8" type="ORF">N177_3467</name>
</gene>
<evidence type="ECO:0000256" key="5">
    <source>
        <dbReference type="ARBA" id="ARBA00023049"/>
    </source>
</evidence>
<dbReference type="eggNOG" id="COG0501">
    <property type="taxonomic scope" value="Bacteria"/>
</dbReference>
<sequence length="266" mass="28354">MFEILAAIGFAISFAWAWLTGGDEVPLTERSQVILIDSGEESALGARAFEEVLSRHRALEGDGADAVREIAARIVKAAEESFGADYDWRTELLQDDAANAFALPGGNIAVLSGLLPVAQNADGLATVIGHEVAHVIARHSAERLTQQRIADLGRLAVAVALGDMDPGTRQAVIGALGIGTQFGILMPFSRVHESEADRIGLVLMAQACFDPREAPELWRRMARAAGDGPPEFMSTHPAPQSRIENLTGWIDEALQAREAAGCPPLS</sequence>
<keyword evidence="3 6" id="KW-0378">Hydrolase</keyword>
<dbReference type="GO" id="GO:0006515">
    <property type="term" value="P:protein quality control for misfolded or incompletely synthesized proteins"/>
    <property type="evidence" value="ECO:0007669"/>
    <property type="project" value="TreeGrafter"/>
</dbReference>
<evidence type="ECO:0000259" key="7">
    <source>
        <dbReference type="Pfam" id="PF01435"/>
    </source>
</evidence>
<evidence type="ECO:0000256" key="3">
    <source>
        <dbReference type="ARBA" id="ARBA00022801"/>
    </source>
</evidence>
<comment type="cofactor">
    <cofactor evidence="6">
        <name>Zn(2+)</name>
        <dbReference type="ChEBI" id="CHEBI:29105"/>
    </cofactor>
    <text evidence="6">Binds 1 zinc ion per subunit.</text>
</comment>
<evidence type="ECO:0000313" key="9">
    <source>
        <dbReference type="Proteomes" id="UP000017819"/>
    </source>
</evidence>
<dbReference type="Gene3D" id="3.30.2010.10">
    <property type="entry name" value="Metalloproteases ('zincins'), catalytic domain"/>
    <property type="match status" value="1"/>
</dbReference>
<keyword evidence="4 6" id="KW-0862">Zinc</keyword>
<dbReference type="GO" id="GO:0016020">
    <property type="term" value="C:membrane"/>
    <property type="evidence" value="ECO:0007669"/>
    <property type="project" value="TreeGrafter"/>
</dbReference>
<accession>V4RDG9</accession>
<dbReference type="Proteomes" id="UP000017819">
    <property type="component" value="Unassembled WGS sequence"/>
</dbReference>
<dbReference type="OrthoDB" id="9810445at2"/>
<evidence type="ECO:0000256" key="6">
    <source>
        <dbReference type="RuleBase" id="RU003983"/>
    </source>
</evidence>
<evidence type="ECO:0000256" key="2">
    <source>
        <dbReference type="ARBA" id="ARBA00022723"/>
    </source>
</evidence>
<protein>
    <submittedName>
        <fullName evidence="8">Zn-dependent protease with chaperone function</fullName>
    </submittedName>
</protein>
<evidence type="ECO:0000256" key="4">
    <source>
        <dbReference type="ARBA" id="ARBA00022833"/>
    </source>
</evidence>
<keyword evidence="1 6" id="KW-0645">Protease</keyword>
<dbReference type="GO" id="GO:0046872">
    <property type="term" value="F:metal ion binding"/>
    <property type="evidence" value="ECO:0007669"/>
    <property type="project" value="UniProtKB-KW"/>
</dbReference>
<evidence type="ECO:0000313" key="8">
    <source>
        <dbReference type="EMBL" id="ESR23399.1"/>
    </source>
</evidence>
<dbReference type="RefSeq" id="WP_023433585.1">
    <property type="nucleotide sequence ID" value="NZ_AWXZ01000039.1"/>
</dbReference>
<keyword evidence="9" id="KW-1185">Reference proteome</keyword>
<name>V4RDG9_9HYPH</name>
<proteinExistence type="inferred from homology"/>
<dbReference type="CDD" id="cd07331">
    <property type="entry name" value="M48C_Oma1_like"/>
    <property type="match status" value="1"/>
</dbReference>
<comment type="similarity">
    <text evidence="6">Belongs to the peptidase M48 family.</text>
</comment>
<organism evidence="8 9">
    <name type="scientific">Lutibaculum baratangense AMV1</name>
    <dbReference type="NCBI Taxonomy" id="631454"/>
    <lineage>
        <taxon>Bacteria</taxon>
        <taxon>Pseudomonadati</taxon>
        <taxon>Pseudomonadota</taxon>
        <taxon>Alphaproteobacteria</taxon>
        <taxon>Hyphomicrobiales</taxon>
        <taxon>Tepidamorphaceae</taxon>
        <taxon>Lutibaculum</taxon>
    </lineage>
</organism>
<comment type="caution">
    <text evidence="8">The sequence shown here is derived from an EMBL/GenBank/DDBJ whole genome shotgun (WGS) entry which is preliminary data.</text>
</comment>
<dbReference type="AlphaFoldDB" id="V4RDG9"/>
<dbReference type="InterPro" id="IPR001915">
    <property type="entry name" value="Peptidase_M48"/>
</dbReference>
<evidence type="ECO:0000256" key="1">
    <source>
        <dbReference type="ARBA" id="ARBA00022670"/>
    </source>
</evidence>
<dbReference type="PANTHER" id="PTHR22726">
    <property type="entry name" value="METALLOENDOPEPTIDASE OMA1"/>
    <property type="match status" value="1"/>
</dbReference>
<dbReference type="GO" id="GO:0004222">
    <property type="term" value="F:metalloendopeptidase activity"/>
    <property type="evidence" value="ECO:0007669"/>
    <property type="project" value="InterPro"/>
</dbReference>
<dbReference type="EMBL" id="AWXZ01000039">
    <property type="protein sequence ID" value="ESR23399.1"/>
    <property type="molecule type" value="Genomic_DNA"/>
</dbReference>
<dbReference type="Pfam" id="PF01435">
    <property type="entry name" value="Peptidase_M48"/>
    <property type="match status" value="1"/>
</dbReference>
<dbReference type="InterPro" id="IPR051156">
    <property type="entry name" value="Mito/Outer_Membr_Metalloprot"/>
</dbReference>
<feature type="domain" description="Peptidase M48" evidence="7">
    <location>
        <begin position="69"/>
        <end position="249"/>
    </location>
</feature>
<keyword evidence="2" id="KW-0479">Metal-binding</keyword>
<reference evidence="8 9" key="1">
    <citation type="journal article" date="2014" name="Genome Announc.">
        <title>Draft Genome Sequence of Lutibaculum baratangense Strain AMV1T, Isolated from a Mud Volcano in Andamans, India.</title>
        <authorList>
            <person name="Singh A."/>
            <person name="Sreenivas A."/>
            <person name="Sathyanarayana Reddy G."/>
            <person name="Pinnaka A.K."/>
            <person name="Shivaji S."/>
        </authorList>
    </citation>
    <scope>NUCLEOTIDE SEQUENCE [LARGE SCALE GENOMIC DNA]</scope>
    <source>
        <strain evidence="8 9">AMV1</strain>
    </source>
</reference>